<evidence type="ECO:0000256" key="2">
    <source>
        <dbReference type="ARBA" id="ARBA00023008"/>
    </source>
</evidence>
<feature type="binding site" evidence="3">
    <location>
        <position position="84"/>
    </location>
    <ligand>
        <name>Cu cation</name>
        <dbReference type="ChEBI" id="CHEBI:23378"/>
    </ligand>
</feature>
<protein>
    <submittedName>
        <fullName evidence="7">Cytochrome-c oxidase</fullName>
    </submittedName>
</protein>
<comment type="similarity">
    <text evidence="1">Belongs to the SCO1/2 family.</text>
</comment>
<dbReference type="CDD" id="cd02968">
    <property type="entry name" value="SCO"/>
    <property type="match status" value="1"/>
</dbReference>
<keyword evidence="3" id="KW-0479">Metal-binding</keyword>
<dbReference type="InterPro" id="IPR036249">
    <property type="entry name" value="Thioredoxin-like_sf"/>
</dbReference>
<dbReference type="AlphaFoldDB" id="A0A1J0WNM1"/>
<geneLocation type="plasmid" evidence="7 8">
    <name>unnamed2</name>
</geneLocation>
<evidence type="ECO:0000256" key="1">
    <source>
        <dbReference type="ARBA" id="ARBA00010996"/>
    </source>
</evidence>
<dbReference type="PROSITE" id="PS51352">
    <property type="entry name" value="THIOREDOXIN_2"/>
    <property type="match status" value="1"/>
</dbReference>
<dbReference type="OrthoDB" id="5296507at2"/>
<dbReference type="SUPFAM" id="SSF52833">
    <property type="entry name" value="Thioredoxin-like"/>
    <property type="match status" value="1"/>
</dbReference>
<keyword evidence="7" id="KW-0614">Plasmid</keyword>
<name>A0A1J0WNM1_9RHOB</name>
<dbReference type="Proteomes" id="UP000181897">
    <property type="component" value="Plasmid unnamed2"/>
</dbReference>
<gene>
    <name evidence="7" type="ORF">BOO69_19495</name>
</gene>
<keyword evidence="2 3" id="KW-0186">Copper</keyword>
<feature type="binding site" evidence="3">
    <location>
        <position position="178"/>
    </location>
    <ligand>
        <name>Cu cation</name>
        <dbReference type="ChEBI" id="CHEBI:23378"/>
    </ligand>
</feature>
<dbReference type="PANTHER" id="PTHR12151:SF25">
    <property type="entry name" value="LINALOOL DEHYDRATASE_ISOMERASE DOMAIN-CONTAINING PROTEIN"/>
    <property type="match status" value="1"/>
</dbReference>
<feature type="signal peptide" evidence="5">
    <location>
        <begin position="1"/>
        <end position="26"/>
    </location>
</feature>
<dbReference type="InterPro" id="IPR013766">
    <property type="entry name" value="Thioredoxin_domain"/>
</dbReference>
<keyword evidence="5" id="KW-0732">Signal</keyword>
<feature type="chain" id="PRO_5012452990" evidence="5">
    <location>
        <begin position="27"/>
        <end position="234"/>
    </location>
</feature>
<evidence type="ECO:0000313" key="7">
    <source>
        <dbReference type="EMBL" id="APE45760.1"/>
    </source>
</evidence>
<evidence type="ECO:0000256" key="4">
    <source>
        <dbReference type="PIRSR" id="PIRSR603782-2"/>
    </source>
</evidence>
<dbReference type="InterPro" id="IPR003782">
    <property type="entry name" value="SCO1/SenC"/>
</dbReference>
<evidence type="ECO:0000313" key="8">
    <source>
        <dbReference type="Proteomes" id="UP000181897"/>
    </source>
</evidence>
<reference evidence="7 8" key="1">
    <citation type="submission" date="2016-11" db="EMBL/GenBank/DDBJ databases">
        <title>Complete genome sequence of Sulfitobacter sp. AM1-D1, a toxic bacteria associated with marine dinoflagellate Alexandrium minutum in East China Sea.</title>
        <authorList>
            <person name="Yang Q."/>
            <person name="Zhang X."/>
            <person name="Tian X."/>
        </authorList>
    </citation>
    <scope>NUCLEOTIDE SEQUENCE [LARGE SCALE GENOMIC DNA]</scope>
    <source>
        <strain evidence="7 8">AM1-D1</strain>
        <plasmid evidence="7 8">unnamed2</plasmid>
    </source>
</reference>
<proteinExistence type="inferred from homology"/>
<sequence>MQELTALTRRAALAILAATISSPAFANHPGENLDARMFEMEPYFQAIDAAQAPGFELQDSEGNPVRLSDFSDKVVILHFIYANCPDICPLHAEKIAAVQASINDGPMKELVQFISITTDPVNDTPDVLRDYSDRHGLDPSNWVILTKRPDQTENATRVLARDYGLEFTMTADSDMMMHGAVTHVVDIGGRFAAKFHGMDFKNVNLILYVSELTNNAQHRRREPSWWDRLTGVFQ</sequence>
<dbReference type="KEGG" id="suam:BOO69_19495"/>
<evidence type="ECO:0000259" key="6">
    <source>
        <dbReference type="PROSITE" id="PS51352"/>
    </source>
</evidence>
<feature type="domain" description="Thioredoxin" evidence="6">
    <location>
        <begin position="46"/>
        <end position="214"/>
    </location>
</feature>
<dbReference type="EMBL" id="CP018078">
    <property type="protein sequence ID" value="APE45760.1"/>
    <property type="molecule type" value="Genomic_DNA"/>
</dbReference>
<keyword evidence="8" id="KW-1185">Reference proteome</keyword>
<accession>A0A1J0WNM1</accession>
<keyword evidence="4" id="KW-1015">Disulfide bond</keyword>
<organism evidence="7 8">
    <name type="scientific">Sulfitobacter alexandrii</name>
    <dbReference type="NCBI Taxonomy" id="1917485"/>
    <lineage>
        <taxon>Bacteria</taxon>
        <taxon>Pseudomonadati</taxon>
        <taxon>Pseudomonadota</taxon>
        <taxon>Alphaproteobacteria</taxon>
        <taxon>Rhodobacterales</taxon>
        <taxon>Roseobacteraceae</taxon>
        <taxon>Sulfitobacter</taxon>
    </lineage>
</organism>
<evidence type="ECO:0000256" key="3">
    <source>
        <dbReference type="PIRSR" id="PIRSR603782-1"/>
    </source>
</evidence>
<feature type="disulfide bond" description="Redox-active" evidence="4">
    <location>
        <begin position="84"/>
        <end position="88"/>
    </location>
</feature>
<dbReference type="GO" id="GO:0046872">
    <property type="term" value="F:metal ion binding"/>
    <property type="evidence" value="ECO:0007669"/>
    <property type="project" value="UniProtKB-KW"/>
</dbReference>
<dbReference type="PANTHER" id="PTHR12151">
    <property type="entry name" value="ELECTRON TRANSPORT PROTIN SCO1/SENC FAMILY MEMBER"/>
    <property type="match status" value="1"/>
</dbReference>
<feature type="binding site" evidence="3">
    <location>
        <position position="88"/>
    </location>
    <ligand>
        <name>Cu cation</name>
        <dbReference type="ChEBI" id="CHEBI:23378"/>
    </ligand>
</feature>
<dbReference type="Gene3D" id="3.40.30.10">
    <property type="entry name" value="Glutaredoxin"/>
    <property type="match status" value="1"/>
</dbReference>
<dbReference type="Pfam" id="PF02630">
    <property type="entry name" value="SCO1-SenC"/>
    <property type="match status" value="1"/>
</dbReference>
<evidence type="ECO:0000256" key="5">
    <source>
        <dbReference type="SAM" id="SignalP"/>
    </source>
</evidence>